<organism evidence="1 2">
    <name type="scientific">Novosphingobium aerophilum</name>
    <dbReference type="NCBI Taxonomy" id="2839843"/>
    <lineage>
        <taxon>Bacteria</taxon>
        <taxon>Pseudomonadati</taxon>
        <taxon>Pseudomonadota</taxon>
        <taxon>Alphaproteobacteria</taxon>
        <taxon>Sphingomonadales</taxon>
        <taxon>Sphingomonadaceae</taxon>
        <taxon>Novosphingobium</taxon>
    </lineage>
</organism>
<keyword evidence="2" id="KW-1185">Reference proteome</keyword>
<protein>
    <submittedName>
        <fullName evidence="1">Uncharacterized protein</fullName>
    </submittedName>
</protein>
<dbReference type="Proteomes" id="UP000520156">
    <property type="component" value="Unassembled WGS sequence"/>
</dbReference>
<comment type="caution">
    <text evidence="1">The sequence shown here is derived from an EMBL/GenBank/DDBJ whole genome shotgun (WGS) entry which is preliminary data.</text>
</comment>
<dbReference type="RefSeq" id="WP_185682020.1">
    <property type="nucleotide sequence ID" value="NZ_JACLAU010000002.1"/>
</dbReference>
<dbReference type="AlphaFoldDB" id="A0A7X1F556"/>
<sequence>MPQSIRRATWPAALALPAIALPAIVLPALAGLCAGCITIRTVDDGVARARLGETAQAGPITVSPEQLVEDSRCPAGVACVRAGTVRVMVRIDNGPVELTLDRPLAVAGGTVALVEAYPLPRDKVRRYPDEYRFGFRWTRDGR</sequence>
<evidence type="ECO:0000313" key="2">
    <source>
        <dbReference type="Proteomes" id="UP000520156"/>
    </source>
</evidence>
<accession>A0A7X1F556</accession>
<evidence type="ECO:0000313" key="1">
    <source>
        <dbReference type="EMBL" id="MBC2650596.1"/>
    </source>
</evidence>
<dbReference type="EMBL" id="JACLAU010000002">
    <property type="protein sequence ID" value="MBC2650596.1"/>
    <property type="molecule type" value="Genomic_DNA"/>
</dbReference>
<name>A0A7X1F556_9SPHN</name>
<proteinExistence type="predicted"/>
<gene>
    <name evidence="1" type="ORF">H7F49_02650</name>
</gene>
<reference evidence="1 2" key="1">
    <citation type="submission" date="2020-08" db="EMBL/GenBank/DDBJ databases">
        <title>The genome sequence of Novosphingobium flavum 4Y4.</title>
        <authorList>
            <person name="Liu Y."/>
        </authorList>
    </citation>
    <scope>NUCLEOTIDE SEQUENCE [LARGE SCALE GENOMIC DNA]</scope>
    <source>
        <strain evidence="1 2">4Y4</strain>
    </source>
</reference>